<evidence type="ECO:0000313" key="4">
    <source>
        <dbReference type="EMBL" id="GKH73326.1"/>
    </source>
</evidence>
<protein>
    <recommendedName>
        <fullName evidence="6">DUF1738 domain-containing protein</fullName>
    </recommendedName>
</protein>
<dbReference type="RefSeq" id="WP_075965553.1">
    <property type="nucleotide sequence ID" value="NZ_BQNZ01000003.1"/>
</dbReference>
<dbReference type="GO" id="GO:0003697">
    <property type="term" value="F:single-stranded DNA binding"/>
    <property type="evidence" value="ECO:0007669"/>
    <property type="project" value="InterPro"/>
</dbReference>
<organism evidence="4 5">
    <name type="scientific">Parabacteroides merdae</name>
    <dbReference type="NCBI Taxonomy" id="46503"/>
    <lineage>
        <taxon>Bacteria</taxon>
        <taxon>Pseudomonadati</taxon>
        <taxon>Bacteroidota</taxon>
        <taxon>Bacteroidia</taxon>
        <taxon>Bacteroidales</taxon>
        <taxon>Tannerellaceae</taxon>
        <taxon>Parabacteroides</taxon>
    </lineage>
</organism>
<feature type="compositionally biased region" description="Basic and acidic residues" evidence="1">
    <location>
        <begin position="465"/>
        <end position="476"/>
    </location>
</feature>
<feature type="domain" description="Polyvalent protein metallopeptidase" evidence="3">
    <location>
        <begin position="204"/>
        <end position="243"/>
    </location>
</feature>
<feature type="domain" description="Polyvalent protein metallopeptidase" evidence="3">
    <location>
        <begin position="284"/>
        <end position="329"/>
    </location>
</feature>
<dbReference type="Pfam" id="PF08401">
    <property type="entry name" value="ArdcN"/>
    <property type="match status" value="1"/>
</dbReference>
<dbReference type="InterPro" id="IPR041459">
    <property type="entry name" value="MPTase-PolyVal"/>
</dbReference>
<evidence type="ECO:0000259" key="3">
    <source>
        <dbReference type="Pfam" id="PF18818"/>
    </source>
</evidence>
<dbReference type="EMBL" id="BQNZ01000003">
    <property type="protein sequence ID" value="GKH73326.1"/>
    <property type="molecule type" value="Genomic_DNA"/>
</dbReference>
<dbReference type="InterPro" id="IPR013610">
    <property type="entry name" value="ArdC_N"/>
</dbReference>
<evidence type="ECO:0008006" key="6">
    <source>
        <dbReference type="Google" id="ProtNLM"/>
    </source>
</evidence>
<evidence type="ECO:0000259" key="2">
    <source>
        <dbReference type="Pfam" id="PF08401"/>
    </source>
</evidence>
<feature type="domain" description="N-terminal" evidence="2">
    <location>
        <begin position="13"/>
        <end position="146"/>
    </location>
</feature>
<proteinExistence type="predicted"/>
<dbReference type="AlphaFoldDB" id="A0AA37NS71"/>
<gene>
    <name evidence="4" type="ORF">CE91St3_31890</name>
</gene>
<reference evidence="4" key="1">
    <citation type="submission" date="2022-01" db="EMBL/GenBank/DDBJ databases">
        <title>Novel bile acid biosynthetic pathways are enriched in the microbiome of centenarians.</title>
        <authorList>
            <person name="Sato Y."/>
            <person name="Atarashi K."/>
            <person name="Plichta R.D."/>
            <person name="Arai Y."/>
            <person name="Sasajima S."/>
            <person name="Kearney M.S."/>
            <person name="Suda W."/>
            <person name="Takeshita K."/>
            <person name="Sasaki T."/>
            <person name="Okamoto S."/>
            <person name="Skelly N.A."/>
            <person name="Okamura Y."/>
            <person name="Vlamakis H."/>
            <person name="Li Y."/>
            <person name="Tanoue T."/>
            <person name="Takei H."/>
            <person name="Nittono H."/>
            <person name="Narushima S."/>
            <person name="Irie J."/>
            <person name="Itoh H."/>
            <person name="Moriya K."/>
            <person name="Sugiura Y."/>
            <person name="Suematsu M."/>
            <person name="Moritoki N."/>
            <person name="Shibata S."/>
            <person name="Littman R.D."/>
            <person name="Fischbach A.M."/>
            <person name="Uwamino Y."/>
            <person name="Inoue T."/>
            <person name="Honda A."/>
            <person name="Hattori M."/>
            <person name="Murai T."/>
            <person name="Xavier J.R."/>
            <person name="Hirose N."/>
            <person name="Honda K."/>
        </authorList>
    </citation>
    <scope>NUCLEOTIDE SEQUENCE</scope>
    <source>
        <strain evidence="4">CE91-St3</strain>
    </source>
</reference>
<dbReference type="Proteomes" id="UP001055114">
    <property type="component" value="Unassembled WGS sequence"/>
</dbReference>
<dbReference type="Pfam" id="PF18818">
    <property type="entry name" value="MPTase-PolyVal"/>
    <property type="match status" value="2"/>
</dbReference>
<sequence>MAFNDTEKTDAKIEQAYLDLLAKTLSAAKEKWSEPWLRSIVNFNPQGFDGARYSGMNNFFLALSDMANGYSTPIHVTFACAQNEGFRVKRGEKGEPILKFCPYYLPDDEGKKKGMKYASEDDYLKMDDETKAYYHKVAKTVGYTVFNLDQTTIQAENPKLYKKMLDRFSKLTGERDNVQKTAIAGLDETIRNNTWICPIKTDSIGKAYWNSKANIIKVPDKADFRSDVSFYRTLVHEMIHSTTLLPKHPLTPEEQELLASENCPDAKREALLKKQGEQMRTYDYGNLPERAREEMVAELGSAMVLTQIGIDATFAPENKAYLQNWGEYLGIKVETGMVENPEFRAFGLMLQSMGWRGNLQELIKDVAEVEKGKSLKAVYKYHHIPDNALAHNFLEMVRDGVKPLKVMGEKYVSMTEAERMQSGISKTILSDIVKDAWQAAKVVMAEGIKIDLKKELGQAENFSKINDKRRTEPEKKGKSKSGGYKKSNTAVARKTTKKYGR</sequence>
<evidence type="ECO:0000256" key="1">
    <source>
        <dbReference type="SAM" id="MobiDB-lite"/>
    </source>
</evidence>
<comment type="caution">
    <text evidence="4">The sequence shown here is derived from an EMBL/GenBank/DDBJ whole genome shotgun (WGS) entry which is preliminary data.</text>
</comment>
<evidence type="ECO:0000313" key="5">
    <source>
        <dbReference type="Proteomes" id="UP001055114"/>
    </source>
</evidence>
<name>A0AA37NS71_9BACT</name>
<accession>A0AA37NS71</accession>
<feature type="region of interest" description="Disordered" evidence="1">
    <location>
        <begin position="461"/>
        <end position="501"/>
    </location>
</feature>